<name>A0A7D5N800_9PROT</name>
<gene>
    <name evidence="2" type="ORF">HWD57_22645</name>
</gene>
<evidence type="ECO:0000313" key="3">
    <source>
        <dbReference type="Proteomes" id="UP000509684"/>
    </source>
</evidence>
<sequence length="131" mass="13945">MRYWTSWLLDGHNEGIRIDLLVVNDSEAVLVDVTSKLTPSDVDEHLENLAKFRQALPRYADVRTIGAVAAMVLPPVKHLSSPKPGGGAKGRNGQCMAHAPCSSGDSGVPAGMRPARAGNSQGLSDFRSLIP</sequence>
<evidence type="ECO:0000256" key="1">
    <source>
        <dbReference type="SAM" id="MobiDB-lite"/>
    </source>
</evidence>
<dbReference type="AlphaFoldDB" id="A0A7D5N800"/>
<dbReference type="InterPro" id="IPR011335">
    <property type="entry name" value="Restrct_endonuc-II-like"/>
</dbReference>
<accession>A0A7D5N800</accession>
<evidence type="ECO:0000313" key="2">
    <source>
        <dbReference type="EMBL" id="QLH48354.1"/>
    </source>
</evidence>
<feature type="region of interest" description="Disordered" evidence="1">
    <location>
        <begin position="76"/>
        <end position="131"/>
    </location>
</feature>
<dbReference type="KEGG" id="acog:HWD57_22645"/>
<organism evidence="2 3">
    <name type="scientific">Candidatus Accumulibacter cognatus</name>
    <dbReference type="NCBI Taxonomy" id="2954383"/>
    <lineage>
        <taxon>Bacteria</taxon>
        <taxon>Pseudomonadati</taxon>
        <taxon>Pseudomonadota</taxon>
        <taxon>Betaproteobacteria</taxon>
        <taxon>Candidatus Accumulibacter</taxon>
    </lineage>
</organism>
<protein>
    <submittedName>
        <fullName evidence="2">Uncharacterized protein</fullName>
    </submittedName>
</protein>
<dbReference type="SUPFAM" id="SSF52980">
    <property type="entry name" value="Restriction endonuclease-like"/>
    <property type="match status" value="1"/>
</dbReference>
<dbReference type="Proteomes" id="UP000509684">
    <property type="component" value="Chromosome"/>
</dbReference>
<dbReference type="EMBL" id="CP058708">
    <property type="protein sequence ID" value="QLH48354.1"/>
    <property type="molecule type" value="Genomic_DNA"/>
</dbReference>
<proteinExistence type="predicted"/>
<reference evidence="2 3" key="1">
    <citation type="journal article" date="2019" name="Microbiome">
        <title>Annotated bacterial chromosomes from frame-shift-corrected long-read metagenomic data.</title>
        <authorList>
            <person name="Arumugam K."/>
            <person name="Bagci C."/>
            <person name="Bessarab I."/>
            <person name="Beier S."/>
            <person name="Buchfink B."/>
            <person name="Gorska A."/>
            <person name="Qiu G."/>
            <person name="Huson D.H."/>
            <person name="Williams R.B.H."/>
        </authorList>
    </citation>
    <scope>NUCLEOTIDE SEQUENCE [LARGE SCALE GENOMIC DNA]</scope>
    <source>
        <strain evidence="2">SSA1</strain>
    </source>
</reference>